<dbReference type="Proteomes" id="UP000548707">
    <property type="component" value="Unassembled WGS sequence"/>
</dbReference>
<dbReference type="AlphaFoldDB" id="A0AB36CPN1"/>
<reference evidence="1 2" key="1">
    <citation type="journal article" date="2020" name="Front. Microbiol.">
        <title>Genetic Organization of the aprX-lipA2 Operon Affects the Proteolytic Potential of Pseudomonas Species in Milk.</title>
        <authorList>
            <person name="Maier C."/>
            <person name="Huptas C."/>
            <person name="von Neubeck M."/>
            <person name="Scherer S."/>
            <person name="Wenning M."/>
            <person name="Lucking G."/>
        </authorList>
    </citation>
    <scope>NUCLEOTIDE SEQUENCE [LARGE SCALE GENOMIC DNA]</scope>
    <source>
        <strain evidence="1 2">WS 5114</strain>
    </source>
</reference>
<sequence length="178" mass="18989">MSAFGLMPISYRVIGLVVLLAVLAGGSAALAWHFQDWRYGRQLAELARLHAEALNQLTLAAATQQQAEQDKRLALEQRLSASEQTHYRALSDAQRDQGRLRDRLATADVRLSVLLDANDAASGCSMSATSGAGGVDHGAARARLDPAHAQRIIAITDAGDSGLIALQACQAYVRAISR</sequence>
<organism evidence="1 2">
    <name type="scientific">Pseudomonas mandelii</name>
    <dbReference type="NCBI Taxonomy" id="75612"/>
    <lineage>
        <taxon>Bacteria</taxon>
        <taxon>Pseudomonadati</taxon>
        <taxon>Pseudomonadota</taxon>
        <taxon>Gammaproteobacteria</taxon>
        <taxon>Pseudomonadales</taxon>
        <taxon>Pseudomonadaceae</taxon>
        <taxon>Pseudomonas</taxon>
    </lineage>
</organism>
<protein>
    <submittedName>
        <fullName evidence="1">Lysis protein</fullName>
    </submittedName>
</protein>
<gene>
    <name evidence="1" type="ORF">HBO26_01740</name>
</gene>
<evidence type="ECO:0000313" key="2">
    <source>
        <dbReference type="Proteomes" id="UP000548707"/>
    </source>
</evidence>
<name>A0AB36CPN1_9PSED</name>
<dbReference type="RefSeq" id="WP_169856264.1">
    <property type="nucleotide sequence ID" value="NZ_JAAQXV010000001.1"/>
</dbReference>
<evidence type="ECO:0000313" key="1">
    <source>
        <dbReference type="EMBL" id="NMZ78023.1"/>
    </source>
</evidence>
<dbReference type="EMBL" id="JAAQXV010000001">
    <property type="protein sequence ID" value="NMZ78023.1"/>
    <property type="molecule type" value="Genomic_DNA"/>
</dbReference>
<proteinExistence type="predicted"/>
<comment type="caution">
    <text evidence="1">The sequence shown here is derived from an EMBL/GenBank/DDBJ whole genome shotgun (WGS) entry which is preliminary data.</text>
</comment>
<accession>A0AB36CPN1</accession>